<dbReference type="InterPro" id="IPR013096">
    <property type="entry name" value="Cupin_2"/>
</dbReference>
<dbReference type="RefSeq" id="WP_320510674.1">
    <property type="nucleotide sequence ID" value="NZ_JAXCLW010000011.1"/>
</dbReference>
<reference evidence="2 3" key="1">
    <citation type="journal article" date="2016" name="Antonie Van Leeuwenhoek">
        <title>Dongia soli sp. nov., isolated from soil from Dokdo, Korea.</title>
        <authorList>
            <person name="Kim D.U."/>
            <person name="Lee H."/>
            <person name="Kim H."/>
            <person name="Kim S.G."/>
            <person name="Ka J.O."/>
        </authorList>
    </citation>
    <scope>NUCLEOTIDE SEQUENCE [LARGE SCALE GENOMIC DNA]</scope>
    <source>
        <strain evidence="2 3">D78</strain>
    </source>
</reference>
<dbReference type="Proteomes" id="UP001279642">
    <property type="component" value="Unassembled WGS sequence"/>
</dbReference>
<proteinExistence type="predicted"/>
<gene>
    <name evidence="2" type="ORF">SMD27_22380</name>
</gene>
<dbReference type="InterPro" id="IPR011051">
    <property type="entry name" value="RmlC_Cupin_sf"/>
</dbReference>
<feature type="domain" description="Cupin type-2" evidence="1">
    <location>
        <begin position="22"/>
        <end position="92"/>
    </location>
</feature>
<dbReference type="Gene3D" id="2.60.120.10">
    <property type="entry name" value="Jelly Rolls"/>
    <property type="match status" value="1"/>
</dbReference>
<name>A0ABU5EK80_9PROT</name>
<dbReference type="CDD" id="cd06982">
    <property type="entry name" value="cupin_BauB-like"/>
    <property type="match status" value="1"/>
</dbReference>
<keyword evidence="3" id="KW-1185">Reference proteome</keyword>
<dbReference type="EMBL" id="JAXCLW010000011">
    <property type="protein sequence ID" value="MDY0885603.1"/>
    <property type="molecule type" value="Genomic_DNA"/>
</dbReference>
<protein>
    <submittedName>
        <fullName evidence="2">Cupin domain-containing protein</fullName>
    </submittedName>
</protein>
<dbReference type="InterPro" id="IPR014710">
    <property type="entry name" value="RmlC-like_jellyroll"/>
</dbReference>
<sequence>MAERPKAKPTVQVDNDRVVVTEWRFAPGAETTWHRHGYDYVVVPMTTGKLQLEDGKETRFADLTAGVSYYRPVGVEHNVINANDYEFVFVEIEFKTPIR</sequence>
<dbReference type="SUPFAM" id="SSF51182">
    <property type="entry name" value="RmlC-like cupins"/>
    <property type="match status" value="1"/>
</dbReference>
<evidence type="ECO:0000313" key="2">
    <source>
        <dbReference type="EMBL" id="MDY0885603.1"/>
    </source>
</evidence>
<dbReference type="Pfam" id="PF07883">
    <property type="entry name" value="Cupin_2"/>
    <property type="match status" value="1"/>
</dbReference>
<accession>A0ABU5EK80</accession>
<evidence type="ECO:0000313" key="3">
    <source>
        <dbReference type="Proteomes" id="UP001279642"/>
    </source>
</evidence>
<comment type="caution">
    <text evidence="2">The sequence shown here is derived from an EMBL/GenBank/DDBJ whole genome shotgun (WGS) entry which is preliminary data.</text>
</comment>
<organism evidence="2 3">
    <name type="scientific">Dongia soli</name>
    <dbReference type="NCBI Taxonomy" id="600628"/>
    <lineage>
        <taxon>Bacteria</taxon>
        <taxon>Pseudomonadati</taxon>
        <taxon>Pseudomonadota</taxon>
        <taxon>Alphaproteobacteria</taxon>
        <taxon>Rhodospirillales</taxon>
        <taxon>Dongiaceae</taxon>
        <taxon>Dongia</taxon>
    </lineage>
</organism>
<evidence type="ECO:0000259" key="1">
    <source>
        <dbReference type="Pfam" id="PF07883"/>
    </source>
</evidence>